<reference evidence="1 2" key="1">
    <citation type="submission" date="2020-11" db="EMBL/GenBank/DDBJ databases">
        <title>Erythrobacter sediminis sp. nov., a marine bacterium from a tidal flat of Garorim Bay.</title>
        <authorList>
            <person name="Kim D."/>
            <person name="Yoo Y."/>
            <person name="Kim J.-J."/>
        </authorList>
    </citation>
    <scope>NUCLEOTIDE SEQUENCE [LARGE SCALE GENOMIC DNA]</scope>
    <source>
        <strain evidence="1 2">JGD-13</strain>
    </source>
</reference>
<dbReference type="PANTHER" id="PTHR20974:SF0">
    <property type="entry name" value="UPF0585 PROTEIN CG18661"/>
    <property type="match status" value="1"/>
</dbReference>
<sequence length="197" mass="21738">MKRHAPATERNRDAIAAILRLELPDSGTVLEIASGSGEHALYFAGLFAQLRWVPSDPDPEAVTSIAAYRDEAESTNLAAPLHFATTDSDWPVESADAIFCANMIHISPWKSTTAMFHHAQSMLSKIAPLILYGPFIEANIETAASNIAFDQSLRMRNPDWGIRHLGELDELADASGFRRAARHEMPANNLAIVYRRI</sequence>
<dbReference type="EMBL" id="JAEANY010000003">
    <property type="protein sequence ID" value="MBH5323032.1"/>
    <property type="molecule type" value="Genomic_DNA"/>
</dbReference>
<gene>
    <name evidence="1" type="ORF">I5L03_10600</name>
</gene>
<comment type="caution">
    <text evidence="1">The sequence shown here is derived from an EMBL/GenBank/DDBJ whole genome shotgun (WGS) entry which is preliminary data.</text>
</comment>
<accession>A0ABS0N5F4</accession>
<dbReference type="Proteomes" id="UP000602442">
    <property type="component" value="Unassembled WGS sequence"/>
</dbReference>
<dbReference type="SUPFAM" id="SSF53335">
    <property type="entry name" value="S-adenosyl-L-methionine-dependent methyltransferases"/>
    <property type="match status" value="1"/>
</dbReference>
<dbReference type="InterPro" id="IPR010342">
    <property type="entry name" value="DUF938"/>
</dbReference>
<organism evidence="1 2">
    <name type="scientific">Aurantiacibacter sediminis</name>
    <dbReference type="NCBI Taxonomy" id="2793064"/>
    <lineage>
        <taxon>Bacteria</taxon>
        <taxon>Pseudomonadati</taxon>
        <taxon>Pseudomonadota</taxon>
        <taxon>Alphaproteobacteria</taxon>
        <taxon>Sphingomonadales</taxon>
        <taxon>Erythrobacteraceae</taxon>
        <taxon>Aurantiacibacter</taxon>
    </lineage>
</organism>
<dbReference type="Pfam" id="PF06080">
    <property type="entry name" value="DUF938"/>
    <property type="match status" value="1"/>
</dbReference>
<keyword evidence="2" id="KW-1185">Reference proteome</keyword>
<name>A0ABS0N5F4_9SPHN</name>
<protein>
    <submittedName>
        <fullName evidence="1">DUF938 domain-containing protein</fullName>
    </submittedName>
</protein>
<dbReference type="PANTHER" id="PTHR20974">
    <property type="entry name" value="UPF0585 PROTEIN CG18661"/>
    <property type="match status" value="1"/>
</dbReference>
<dbReference type="InterPro" id="IPR029063">
    <property type="entry name" value="SAM-dependent_MTases_sf"/>
</dbReference>
<dbReference type="Gene3D" id="3.40.50.150">
    <property type="entry name" value="Vaccinia Virus protein VP39"/>
    <property type="match status" value="1"/>
</dbReference>
<evidence type="ECO:0000313" key="2">
    <source>
        <dbReference type="Proteomes" id="UP000602442"/>
    </source>
</evidence>
<dbReference type="RefSeq" id="WP_197921746.1">
    <property type="nucleotide sequence ID" value="NZ_CAWPTA010000008.1"/>
</dbReference>
<proteinExistence type="predicted"/>
<evidence type="ECO:0000313" key="1">
    <source>
        <dbReference type="EMBL" id="MBH5323032.1"/>
    </source>
</evidence>